<evidence type="ECO:0000313" key="5">
    <source>
        <dbReference type="Proteomes" id="UP000634136"/>
    </source>
</evidence>
<dbReference type="GO" id="GO:0005634">
    <property type="term" value="C:nucleus"/>
    <property type="evidence" value="ECO:0007669"/>
    <property type="project" value="UniProtKB-SubCell"/>
</dbReference>
<dbReference type="AlphaFoldDB" id="A0A834WQP1"/>
<keyword evidence="2" id="KW-0539">Nucleus</keyword>
<reference evidence="4" key="1">
    <citation type="submission" date="2020-09" db="EMBL/GenBank/DDBJ databases">
        <title>Genome-Enabled Discovery of Anthraquinone Biosynthesis in Senna tora.</title>
        <authorList>
            <person name="Kang S.-H."/>
            <person name="Pandey R.P."/>
            <person name="Lee C.-M."/>
            <person name="Sim J.-S."/>
            <person name="Jeong J.-T."/>
            <person name="Choi B.-S."/>
            <person name="Jung M."/>
            <person name="Ginzburg D."/>
            <person name="Zhao K."/>
            <person name="Won S.Y."/>
            <person name="Oh T.-J."/>
            <person name="Yu Y."/>
            <person name="Kim N.-H."/>
            <person name="Lee O.R."/>
            <person name="Lee T.-H."/>
            <person name="Bashyal P."/>
            <person name="Kim T.-S."/>
            <person name="Lee W.-H."/>
            <person name="Kawkins C."/>
            <person name="Kim C.-K."/>
            <person name="Kim J.S."/>
            <person name="Ahn B.O."/>
            <person name="Rhee S.Y."/>
            <person name="Sohng J.K."/>
        </authorList>
    </citation>
    <scope>NUCLEOTIDE SEQUENCE</scope>
    <source>
        <tissue evidence="4">Leaf</tissue>
    </source>
</reference>
<evidence type="ECO:0000313" key="4">
    <source>
        <dbReference type="EMBL" id="KAF7831172.1"/>
    </source>
</evidence>
<dbReference type="EMBL" id="JAAIUW010000005">
    <property type="protein sequence ID" value="KAF7831172.1"/>
    <property type="molecule type" value="Genomic_DNA"/>
</dbReference>
<organism evidence="4 5">
    <name type="scientific">Senna tora</name>
    <dbReference type="NCBI Taxonomy" id="362788"/>
    <lineage>
        <taxon>Eukaryota</taxon>
        <taxon>Viridiplantae</taxon>
        <taxon>Streptophyta</taxon>
        <taxon>Embryophyta</taxon>
        <taxon>Tracheophyta</taxon>
        <taxon>Spermatophyta</taxon>
        <taxon>Magnoliopsida</taxon>
        <taxon>eudicotyledons</taxon>
        <taxon>Gunneridae</taxon>
        <taxon>Pentapetalae</taxon>
        <taxon>rosids</taxon>
        <taxon>fabids</taxon>
        <taxon>Fabales</taxon>
        <taxon>Fabaceae</taxon>
        <taxon>Caesalpinioideae</taxon>
        <taxon>Cassia clade</taxon>
        <taxon>Senna</taxon>
    </lineage>
</organism>
<name>A0A834WQP1_9FABA</name>
<evidence type="ECO:0000256" key="3">
    <source>
        <dbReference type="SAM" id="MobiDB-lite"/>
    </source>
</evidence>
<proteinExistence type="predicted"/>
<feature type="region of interest" description="Disordered" evidence="3">
    <location>
        <begin position="114"/>
        <end position="145"/>
    </location>
</feature>
<keyword evidence="5" id="KW-1185">Reference proteome</keyword>
<evidence type="ECO:0000256" key="2">
    <source>
        <dbReference type="ARBA" id="ARBA00023242"/>
    </source>
</evidence>
<accession>A0A834WQP1</accession>
<sequence length="145" mass="16385">MELSDSFEEVTSNPLSDMSSLLHQLPIKRGLSRHYDGKSRSFTSLASVRSLEDLAKKPEERRRNAAMCRRSMNALSRHICKREWHSSNNPRNYSSSLSASKRINSSVNNFMATRPPIPPPHHTHRRSTTSTTTTTTISTQTALFA</sequence>
<comment type="caution">
    <text evidence="4">The sequence shown here is derived from an EMBL/GenBank/DDBJ whole genome shotgun (WGS) entry which is preliminary data.</text>
</comment>
<evidence type="ECO:0000256" key="1">
    <source>
        <dbReference type="ARBA" id="ARBA00004123"/>
    </source>
</evidence>
<dbReference type="OrthoDB" id="1938584at2759"/>
<comment type="subcellular location">
    <subcellularLocation>
        <location evidence="1">Nucleus</location>
    </subcellularLocation>
</comment>
<dbReference type="PANTHER" id="PTHR33172">
    <property type="entry name" value="OS08G0516900 PROTEIN"/>
    <property type="match status" value="1"/>
</dbReference>
<dbReference type="PANTHER" id="PTHR33172:SF29">
    <property type="entry name" value="OS06G0559400 PROTEIN"/>
    <property type="match status" value="1"/>
</dbReference>
<dbReference type="Proteomes" id="UP000634136">
    <property type="component" value="Unassembled WGS sequence"/>
</dbReference>
<protein>
    <submittedName>
        <fullName evidence="4">Cell wall integrity and stress response component 1</fullName>
    </submittedName>
</protein>
<dbReference type="GO" id="GO:0006950">
    <property type="term" value="P:response to stress"/>
    <property type="evidence" value="ECO:0007669"/>
    <property type="project" value="UniProtKB-ARBA"/>
</dbReference>
<dbReference type="InterPro" id="IPR051992">
    <property type="entry name" value="OxStress_Response_Reg"/>
</dbReference>
<feature type="compositionally biased region" description="Low complexity" evidence="3">
    <location>
        <begin position="128"/>
        <end position="139"/>
    </location>
</feature>
<gene>
    <name evidence="4" type="ORF">G2W53_013505</name>
</gene>